<dbReference type="GO" id="GO:0000045">
    <property type="term" value="P:autophagosome assembly"/>
    <property type="evidence" value="ECO:0007669"/>
    <property type="project" value="TreeGrafter"/>
</dbReference>
<keyword evidence="9" id="KW-1185">Reference proteome</keyword>
<dbReference type="InterPro" id="IPR008271">
    <property type="entry name" value="Ser/Thr_kinase_AS"/>
</dbReference>
<feature type="domain" description="Protein kinase" evidence="7">
    <location>
        <begin position="1"/>
        <end position="186"/>
    </location>
</feature>
<dbReference type="Proteomes" id="UP000054107">
    <property type="component" value="Unassembled WGS sequence"/>
</dbReference>
<dbReference type="GO" id="GO:0005524">
    <property type="term" value="F:ATP binding"/>
    <property type="evidence" value="ECO:0007669"/>
    <property type="project" value="UniProtKB-KW"/>
</dbReference>
<dbReference type="GO" id="GO:0000407">
    <property type="term" value="C:phagophore assembly site"/>
    <property type="evidence" value="ECO:0007669"/>
    <property type="project" value="TreeGrafter"/>
</dbReference>
<name>A0A0B7N1H8_9FUNG</name>
<evidence type="ECO:0000313" key="8">
    <source>
        <dbReference type="EMBL" id="CEP08944.1"/>
    </source>
</evidence>
<dbReference type="SUPFAM" id="SSF56112">
    <property type="entry name" value="Protein kinase-like (PK-like)"/>
    <property type="match status" value="1"/>
</dbReference>
<sequence>MGDLNGYIKHTHKGQGVPEDVVLHFLDQLASGLKYLHDQNLIHRDIKPKNIFLVPPSAASASKVPDVKLGDFGFAKMLPKTSLAMSVLGSPIYMAPEVLKGEPYNYKADLWSLGVVLYELMTGHTLFQSANMENLRATVDEYKDHIQFGNEKYEYSTELRDLVRVLLKRHPRERASCEEFCHYIKLIAQKDRHMDEFSIIEDDYIVIECDPTPTSSIIAPTPPLIPNIQRSHSVDYYQKRPTQPVRDRRHSAGSNGSILTKAISMSPFNLFGTHRSNSEKPLEPSSSSTIAEESMAEEEDVVKYYSDKIKHHTALDLRLFEIAGSLMRLLDTLLQSNNRVSLARRAADDESIALIRKIVFVLNKATVIDNKLKLTLEENGLLLWAKAKLAEFMPQQSSNKKVEIDQRVVQRLLYDNAVEMSREAAVSQLVGEDLSSCKAKYEESILLLEAVLIIPTKEHNLLKN</sequence>
<evidence type="ECO:0000256" key="6">
    <source>
        <dbReference type="SAM" id="MobiDB-lite"/>
    </source>
</evidence>
<dbReference type="EC" id="2.7.11.1" evidence="1"/>
<dbReference type="GO" id="GO:0005776">
    <property type="term" value="C:autophagosome"/>
    <property type="evidence" value="ECO:0007669"/>
    <property type="project" value="TreeGrafter"/>
</dbReference>
<evidence type="ECO:0000256" key="2">
    <source>
        <dbReference type="ARBA" id="ARBA00022679"/>
    </source>
</evidence>
<accession>A0A0B7N1H8</accession>
<dbReference type="PANTHER" id="PTHR24348:SF22">
    <property type="entry name" value="NON-SPECIFIC SERINE_THREONINE PROTEIN KINASE"/>
    <property type="match status" value="1"/>
</dbReference>
<dbReference type="GO" id="GO:0010506">
    <property type="term" value="P:regulation of autophagy"/>
    <property type="evidence" value="ECO:0007669"/>
    <property type="project" value="InterPro"/>
</dbReference>
<dbReference type="GO" id="GO:0004674">
    <property type="term" value="F:protein serine/threonine kinase activity"/>
    <property type="evidence" value="ECO:0007669"/>
    <property type="project" value="UniProtKB-EC"/>
</dbReference>
<dbReference type="EMBL" id="LN720687">
    <property type="protein sequence ID" value="CEP08944.1"/>
    <property type="molecule type" value="Genomic_DNA"/>
</dbReference>
<evidence type="ECO:0000259" key="7">
    <source>
        <dbReference type="PROSITE" id="PS50011"/>
    </source>
</evidence>
<keyword evidence="3" id="KW-0547">Nucleotide-binding</keyword>
<dbReference type="AlphaFoldDB" id="A0A0B7N1H8"/>
<keyword evidence="5" id="KW-0067">ATP-binding</keyword>
<dbReference type="GO" id="GO:0005829">
    <property type="term" value="C:cytosol"/>
    <property type="evidence" value="ECO:0007669"/>
    <property type="project" value="TreeGrafter"/>
</dbReference>
<dbReference type="GO" id="GO:0016020">
    <property type="term" value="C:membrane"/>
    <property type="evidence" value="ECO:0007669"/>
    <property type="project" value="TreeGrafter"/>
</dbReference>
<keyword evidence="2" id="KW-0808">Transferase</keyword>
<proteinExistence type="predicted"/>
<feature type="region of interest" description="Disordered" evidence="6">
    <location>
        <begin position="274"/>
        <end position="293"/>
    </location>
</feature>
<keyword evidence="4" id="KW-0418">Kinase</keyword>
<evidence type="ECO:0000313" key="9">
    <source>
        <dbReference type="Proteomes" id="UP000054107"/>
    </source>
</evidence>
<dbReference type="InterPro" id="IPR048941">
    <property type="entry name" value="ATG1-like_MIT2"/>
</dbReference>
<dbReference type="Gene3D" id="1.10.510.10">
    <property type="entry name" value="Transferase(Phosphotransferase) domain 1"/>
    <property type="match status" value="1"/>
</dbReference>
<dbReference type="PROSITE" id="PS00108">
    <property type="entry name" value="PROTEIN_KINASE_ST"/>
    <property type="match status" value="1"/>
</dbReference>
<dbReference type="Pfam" id="PF21127">
    <property type="entry name" value="ATG1-like_MIT2"/>
    <property type="match status" value="1"/>
</dbReference>
<evidence type="ECO:0000256" key="4">
    <source>
        <dbReference type="ARBA" id="ARBA00022777"/>
    </source>
</evidence>
<dbReference type="InterPro" id="IPR000719">
    <property type="entry name" value="Prot_kinase_dom"/>
</dbReference>
<dbReference type="SMART" id="SM00220">
    <property type="entry name" value="S_TKc"/>
    <property type="match status" value="1"/>
</dbReference>
<organism evidence="8 9">
    <name type="scientific">Parasitella parasitica</name>
    <dbReference type="NCBI Taxonomy" id="35722"/>
    <lineage>
        <taxon>Eukaryota</taxon>
        <taxon>Fungi</taxon>
        <taxon>Fungi incertae sedis</taxon>
        <taxon>Mucoromycota</taxon>
        <taxon>Mucoromycotina</taxon>
        <taxon>Mucoromycetes</taxon>
        <taxon>Mucorales</taxon>
        <taxon>Mucorineae</taxon>
        <taxon>Mucoraceae</taxon>
        <taxon>Parasitella</taxon>
    </lineage>
</organism>
<protein>
    <recommendedName>
        <fullName evidence="1">non-specific serine/threonine protein kinase</fullName>
        <ecNumber evidence="1">2.7.11.1</ecNumber>
    </recommendedName>
</protein>
<dbReference type="PANTHER" id="PTHR24348">
    <property type="entry name" value="SERINE/THREONINE-PROTEIN KINASE UNC-51-RELATED"/>
    <property type="match status" value="1"/>
</dbReference>
<evidence type="ECO:0000256" key="1">
    <source>
        <dbReference type="ARBA" id="ARBA00012513"/>
    </source>
</evidence>
<dbReference type="InterPro" id="IPR011009">
    <property type="entry name" value="Kinase-like_dom_sf"/>
</dbReference>
<gene>
    <name evidence="8" type="primary">PARPA_02359.1 scaffold 4085</name>
</gene>
<evidence type="ECO:0000256" key="5">
    <source>
        <dbReference type="ARBA" id="ARBA00022840"/>
    </source>
</evidence>
<dbReference type="STRING" id="35722.A0A0B7N1H8"/>
<reference evidence="8 9" key="1">
    <citation type="submission" date="2014-09" db="EMBL/GenBank/DDBJ databases">
        <authorList>
            <person name="Ellenberger Sabrina"/>
        </authorList>
    </citation>
    <scope>NUCLEOTIDE SEQUENCE [LARGE SCALE GENOMIC DNA]</scope>
    <source>
        <strain evidence="8 9">CBS 412.66</strain>
    </source>
</reference>
<dbReference type="Pfam" id="PF00069">
    <property type="entry name" value="Pkinase"/>
    <property type="match status" value="1"/>
</dbReference>
<dbReference type="OrthoDB" id="346907at2759"/>
<dbReference type="InterPro" id="IPR045269">
    <property type="entry name" value="Atg1-like"/>
</dbReference>
<evidence type="ECO:0000256" key="3">
    <source>
        <dbReference type="ARBA" id="ARBA00022741"/>
    </source>
</evidence>
<dbReference type="PROSITE" id="PS50011">
    <property type="entry name" value="PROTEIN_KINASE_DOM"/>
    <property type="match status" value="1"/>
</dbReference>